<feature type="transmembrane region" description="Helical" evidence="1">
    <location>
        <begin position="207"/>
        <end position="228"/>
    </location>
</feature>
<proteinExistence type="predicted"/>
<feature type="transmembrane region" description="Helical" evidence="1">
    <location>
        <begin position="61"/>
        <end position="82"/>
    </location>
</feature>
<evidence type="ECO:0000313" key="2">
    <source>
        <dbReference type="EMBL" id="TCO45800.1"/>
    </source>
</evidence>
<gene>
    <name evidence="2" type="ORF">EV646_108424</name>
</gene>
<feature type="transmembrane region" description="Helical" evidence="1">
    <location>
        <begin position="293"/>
        <end position="309"/>
    </location>
</feature>
<name>A0A4V2S3V3_9ACTN</name>
<accession>A0A4V2S3V3</accession>
<protein>
    <recommendedName>
        <fullName evidence="4">4-amino-4-deoxy-L-arabinose transferase-like glycosyltransferase</fullName>
    </recommendedName>
</protein>
<dbReference type="RefSeq" id="WP_132152336.1">
    <property type="nucleotide sequence ID" value="NZ_SLWR01000008.1"/>
</dbReference>
<evidence type="ECO:0000313" key="3">
    <source>
        <dbReference type="Proteomes" id="UP000295573"/>
    </source>
</evidence>
<reference evidence="2 3" key="1">
    <citation type="journal article" date="2015" name="Stand. Genomic Sci.">
        <title>Genomic Encyclopedia of Bacterial and Archaeal Type Strains, Phase III: the genomes of soil and plant-associated and newly described type strains.</title>
        <authorList>
            <person name="Whitman W.B."/>
            <person name="Woyke T."/>
            <person name="Klenk H.P."/>
            <person name="Zhou Y."/>
            <person name="Lilburn T.G."/>
            <person name="Beck B.J."/>
            <person name="De Vos P."/>
            <person name="Vandamme P."/>
            <person name="Eisen J.A."/>
            <person name="Garrity G."/>
            <person name="Hugenholtz P."/>
            <person name="Kyrpides N.C."/>
        </authorList>
    </citation>
    <scope>NUCLEOTIDE SEQUENCE [LARGE SCALE GENOMIC DNA]</scope>
    <source>
        <strain evidence="2 3">VKM Ac-2541</strain>
    </source>
</reference>
<feature type="transmembrane region" description="Helical" evidence="1">
    <location>
        <begin position="235"/>
        <end position="254"/>
    </location>
</feature>
<organism evidence="2 3">
    <name type="scientific">Kribbella antiqua</name>
    <dbReference type="NCBI Taxonomy" id="2512217"/>
    <lineage>
        <taxon>Bacteria</taxon>
        <taxon>Bacillati</taxon>
        <taxon>Actinomycetota</taxon>
        <taxon>Actinomycetes</taxon>
        <taxon>Propionibacteriales</taxon>
        <taxon>Kribbellaceae</taxon>
        <taxon>Kribbella</taxon>
    </lineage>
</organism>
<feature type="transmembrane region" description="Helical" evidence="1">
    <location>
        <begin position="524"/>
        <end position="548"/>
    </location>
</feature>
<feature type="transmembrane region" description="Helical" evidence="1">
    <location>
        <begin position="467"/>
        <end position="485"/>
    </location>
</feature>
<feature type="transmembrane region" description="Helical" evidence="1">
    <location>
        <begin position="117"/>
        <end position="143"/>
    </location>
</feature>
<evidence type="ECO:0008006" key="4">
    <source>
        <dbReference type="Google" id="ProtNLM"/>
    </source>
</evidence>
<feature type="transmembrane region" description="Helical" evidence="1">
    <location>
        <begin position="492"/>
        <end position="512"/>
    </location>
</feature>
<sequence>MRRAFPWLLPLAVAVYGLASVDVSATPILKYFGYFALGVALPGILLLRAAWRSTGNWAEDFGLGSVVGAAWQMIGWAIFTAVGVQRWLIVWPAIVLVLFAAVPTLRRHWRIERPNPLPVLWSWGVAIACAVVLGGTTLGVMAYHLMPPEGNAYYQDLLYHLSMLNELMRAVPPELPQVAGLRLDYHWFANADMAGAVDITRLSPAMVLFRLWLLPWLVVVLLTCATLARTVSRTWWTGVLAAGALAAPQLYLFFDTTANLSAPLNFLSPSQTFCMTACLAAAVFLIELLFRGASGGLWVVTLAVVLLGGGSKPTVLPLLVGAVGLSAVFLLFHQRRFPWRAVVAGALLVVAGVGAFLTVAGSTNGSGLQFLAILKSAGEYLPATGDRTPPGEGGLVLPALEHGAYVAVTVLFLLLLISQAAAVAGFGLFGKLRRDPAAWFLLGALIAGWAGYLLIDHPSLSEGYFVHTAMPFSIAAATWVAANAARTAKQPWVLLAVGVVVATGYAAVLMLTDAYEVGTQSQKLWLVARPLLLAIGMTIVLVLLWRFVVRRPGGVIIVVVTLLLLGSIKSFAYNVVHGDTERAHVFNAPRWWVYPDEESAAIWLGQNSAPTDVVASNTWCRPAGSQAPGCDARGYIISGIAGRRTLIEGWAYTNQAMAQQGVDGKRYNMQPSPWPDRVAITNEALRQPTPQVLQRLQDDYHVRWLFADGRDGVINWRLDKLARLRHSVGDVRIYELGK</sequence>
<dbReference type="AlphaFoldDB" id="A0A4V2S3V3"/>
<feature type="transmembrane region" description="Helical" evidence="1">
    <location>
        <begin position="437"/>
        <end position="455"/>
    </location>
</feature>
<dbReference type="OrthoDB" id="3328598at2"/>
<feature type="transmembrane region" description="Helical" evidence="1">
    <location>
        <begin position="315"/>
        <end position="332"/>
    </location>
</feature>
<feature type="transmembrane region" description="Helical" evidence="1">
    <location>
        <begin position="555"/>
        <end position="576"/>
    </location>
</feature>
<keyword evidence="3" id="KW-1185">Reference proteome</keyword>
<keyword evidence="1" id="KW-1133">Transmembrane helix</keyword>
<feature type="transmembrane region" description="Helical" evidence="1">
    <location>
        <begin position="339"/>
        <end position="360"/>
    </location>
</feature>
<feature type="transmembrane region" description="Helical" evidence="1">
    <location>
        <begin position="29"/>
        <end position="49"/>
    </location>
</feature>
<dbReference type="Proteomes" id="UP000295573">
    <property type="component" value="Unassembled WGS sequence"/>
</dbReference>
<dbReference type="EMBL" id="SLWR01000008">
    <property type="protein sequence ID" value="TCO45800.1"/>
    <property type="molecule type" value="Genomic_DNA"/>
</dbReference>
<keyword evidence="1" id="KW-0472">Membrane</keyword>
<feature type="transmembrane region" description="Helical" evidence="1">
    <location>
        <begin position="404"/>
        <end position="430"/>
    </location>
</feature>
<evidence type="ECO:0000256" key="1">
    <source>
        <dbReference type="SAM" id="Phobius"/>
    </source>
</evidence>
<feature type="transmembrane region" description="Helical" evidence="1">
    <location>
        <begin position="88"/>
        <end position="105"/>
    </location>
</feature>
<feature type="transmembrane region" description="Helical" evidence="1">
    <location>
        <begin position="266"/>
        <end position="286"/>
    </location>
</feature>
<keyword evidence="1" id="KW-0812">Transmembrane</keyword>
<comment type="caution">
    <text evidence="2">The sequence shown here is derived from an EMBL/GenBank/DDBJ whole genome shotgun (WGS) entry which is preliminary data.</text>
</comment>